<evidence type="ECO:0000313" key="2">
    <source>
        <dbReference type="Proteomes" id="UP001179121"/>
    </source>
</evidence>
<evidence type="ECO:0008006" key="3">
    <source>
        <dbReference type="Google" id="ProtNLM"/>
    </source>
</evidence>
<evidence type="ECO:0000313" key="1">
    <source>
        <dbReference type="EMBL" id="CAI4031633.1"/>
    </source>
</evidence>
<dbReference type="InterPro" id="IPR014942">
    <property type="entry name" value="AbiEii"/>
</dbReference>
<dbReference type="KEGG" id="nti:DNFV4_02052"/>
<dbReference type="Pfam" id="PF08843">
    <property type="entry name" value="AbiEii"/>
    <property type="match status" value="1"/>
</dbReference>
<gene>
    <name evidence="1" type="ORF">DNFV4_02052</name>
</gene>
<dbReference type="EMBL" id="OX365700">
    <property type="protein sequence ID" value="CAI4031633.1"/>
    <property type="molecule type" value="Genomic_DNA"/>
</dbReference>
<dbReference type="AlphaFoldDB" id="A0AA86MYV8"/>
<dbReference type="Proteomes" id="UP001179121">
    <property type="component" value="Chromosome"/>
</dbReference>
<sequence length="262" mass="30234">MIPQAFITQWRNAAPWPQDAQVEQDLILCRALVEIFRELEISDHLILRGGTALHKLYVARPVRYSEDIDLVQRKTGPIGPLLDKLRARLDPILGTPRRQNNPDNVTLRYRMVSEVPPVVPLRLKIEINSREHFDVFGFKSRLFAVRSRWFEGEAAVNTYTLEELLATKLRALYQRRKGRDLFDLWIGLRMEGVDPERIIEAFHRYMKAAGAKIRVTDFEENLAAKVASRTFNEDLRPLLAPIVEYDARAAAKLVSDRLVAHL</sequence>
<proteinExistence type="predicted"/>
<protein>
    <recommendedName>
        <fullName evidence="3">Nucleotidyl transferase AbiEii/AbiGii toxin family protein</fullName>
    </recommendedName>
</protein>
<dbReference type="Gene3D" id="3.10.450.620">
    <property type="entry name" value="JHP933, nucleotidyltransferase-like core domain"/>
    <property type="match status" value="1"/>
</dbReference>
<accession>A0AA86MYV8</accession>
<reference evidence="1" key="1">
    <citation type="submission" date="2022-10" db="EMBL/GenBank/DDBJ databases">
        <authorList>
            <person name="Koch H."/>
        </authorList>
    </citation>
    <scope>NUCLEOTIDE SEQUENCE</scope>
    <source>
        <strain evidence="1">DNF</strain>
    </source>
</reference>
<dbReference type="RefSeq" id="WP_289268503.1">
    <property type="nucleotide sequence ID" value="NZ_OX365700.1"/>
</dbReference>
<organism evidence="1 2">
    <name type="scientific">Nitrospira tepida</name>
    <dbReference type="NCBI Taxonomy" id="2973512"/>
    <lineage>
        <taxon>Bacteria</taxon>
        <taxon>Pseudomonadati</taxon>
        <taxon>Nitrospirota</taxon>
        <taxon>Nitrospiria</taxon>
        <taxon>Nitrospirales</taxon>
        <taxon>Nitrospiraceae</taxon>
        <taxon>Nitrospira</taxon>
    </lineage>
</organism>
<name>A0AA86MYV8_9BACT</name>
<keyword evidence="2" id="KW-1185">Reference proteome</keyword>